<reference evidence="2" key="1">
    <citation type="journal article" date="2022" name="Mol. Ecol. Resour.">
        <title>The genomes of chicory, endive, great burdock and yacon provide insights into Asteraceae palaeo-polyploidization history and plant inulin production.</title>
        <authorList>
            <person name="Fan W."/>
            <person name="Wang S."/>
            <person name="Wang H."/>
            <person name="Wang A."/>
            <person name="Jiang F."/>
            <person name="Liu H."/>
            <person name="Zhao H."/>
            <person name="Xu D."/>
            <person name="Zhang Y."/>
        </authorList>
    </citation>
    <scope>NUCLEOTIDE SEQUENCE [LARGE SCALE GENOMIC DNA]</scope>
    <source>
        <strain evidence="2">cv. Niubang</strain>
    </source>
</reference>
<keyword evidence="2" id="KW-1185">Reference proteome</keyword>
<accession>A0ACB8XFY9</accession>
<gene>
    <name evidence="1" type="ORF">L6452_44361</name>
</gene>
<proteinExistence type="predicted"/>
<dbReference type="EMBL" id="CM042064">
    <property type="protein sequence ID" value="KAI3665731.1"/>
    <property type="molecule type" value="Genomic_DNA"/>
</dbReference>
<name>A0ACB8XFY9_ARCLA</name>
<dbReference type="Proteomes" id="UP001055879">
    <property type="component" value="Linkage Group LG18"/>
</dbReference>
<organism evidence="1 2">
    <name type="scientific">Arctium lappa</name>
    <name type="common">Greater burdock</name>
    <name type="synonym">Lappa major</name>
    <dbReference type="NCBI Taxonomy" id="4217"/>
    <lineage>
        <taxon>Eukaryota</taxon>
        <taxon>Viridiplantae</taxon>
        <taxon>Streptophyta</taxon>
        <taxon>Embryophyta</taxon>
        <taxon>Tracheophyta</taxon>
        <taxon>Spermatophyta</taxon>
        <taxon>Magnoliopsida</taxon>
        <taxon>eudicotyledons</taxon>
        <taxon>Gunneridae</taxon>
        <taxon>Pentapetalae</taxon>
        <taxon>asterids</taxon>
        <taxon>campanulids</taxon>
        <taxon>Asterales</taxon>
        <taxon>Asteraceae</taxon>
        <taxon>Carduoideae</taxon>
        <taxon>Cardueae</taxon>
        <taxon>Arctiinae</taxon>
        <taxon>Arctium</taxon>
    </lineage>
</organism>
<evidence type="ECO:0000313" key="2">
    <source>
        <dbReference type="Proteomes" id="UP001055879"/>
    </source>
</evidence>
<comment type="caution">
    <text evidence="1">The sequence shown here is derived from an EMBL/GenBank/DDBJ whole genome shotgun (WGS) entry which is preliminary data.</text>
</comment>
<sequence length="66" mass="7811">MGRPDLATRAKGEWWLGAVAWVVMVPETVSWWSEAVFLREWDEKDRFENGRISRRSEEKVDVLNEC</sequence>
<protein>
    <submittedName>
        <fullName evidence="1">Uncharacterized protein</fullName>
    </submittedName>
</protein>
<evidence type="ECO:0000313" key="1">
    <source>
        <dbReference type="EMBL" id="KAI3665731.1"/>
    </source>
</evidence>
<reference evidence="1 2" key="2">
    <citation type="journal article" date="2022" name="Mol. Ecol. Resour.">
        <title>The genomes of chicory, endive, great burdock and yacon provide insights into Asteraceae paleo-polyploidization history and plant inulin production.</title>
        <authorList>
            <person name="Fan W."/>
            <person name="Wang S."/>
            <person name="Wang H."/>
            <person name="Wang A."/>
            <person name="Jiang F."/>
            <person name="Liu H."/>
            <person name="Zhao H."/>
            <person name="Xu D."/>
            <person name="Zhang Y."/>
        </authorList>
    </citation>
    <scope>NUCLEOTIDE SEQUENCE [LARGE SCALE GENOMIC DNA]</scope>
    <source>
        <strain evidence="2">cv. Niubang</strain>
    </source>
</reference>